<reference evidence="8" key="2">
    <citation type="submission" date="2024-02" db="EMBL/GenBank/DDBJ databases">
        <title>Comparative genomics of Cryptococcus and Kwoniella reveals pathogenesis evolution and contrasting modes of karyotype evolution via chromosome fusion or intercentromeric recombination.</title>
        <authorList>
            <person name="Coelho M.A."/>
            <person name="David-Palma M."/>
            <person name="Shea T."/>
            <person name="Bowers K."/>
            <person name="McGinley-Smith S."/>
            <person name="Mohammad A.W."/>
            <person name="Gnirke A."/>
            <person name="Yurkov A.M."/>
            <person name="Nowrousian M."/>
            <person name="Sun S."/>
            <person name="Cuomo C.A."/>
            <person name="Heitman J."/>
        </authorList>
    </citation>
    <scope>NUCLEOTIDE SEQUENCE</scope>
    <source>
        <strain evidence="8">CBS 10737</strain>
    </source>
</reference>
<evidence type="ECO:0000256" key="3">
    <source>
        <dbReference type="ARBA" id="ARBA00022898"/>
    </source>
</evidence>
<keyword evidence="3" id="KW-0663">Pyridoxal phosphate</keyword>
<dbReference type="AlphaFoldDB" id="A0AAJ8KZT5"/>
<dbReference type="SUPFAM" id="SSF53383">
    <property type="entry name" value="PLP-dependent transferases"/>
    <property type="match status" value="1"/>
</dbReference>
<dbReference type="Proteomes" id="UP000094020">
    <property type="component" value="Chromosome 1"/>
</dbReference>
<dbReference type="RefSeq" id="XP_070058276.1">
    <property type="nucleotide sequence ID" value="XM_070202175.1"/>
</dbReference>
<evidence type="ECO:0000256" key="4">
    <source>
        <dbReference type="ARBA" id="ARBA00023239"/>
    </source>
</evidence>
<dbReference type="Gene3D" id="3.90.1150.10">
    <property type="entry name" value="Aspartate Aminotransferase, domain 1"/>
    <property type="match status" value="1"/>
</dbReference>
<proteinExistence type="inferred from homology"/>
<dbReference type="NCBIfam" id="NF041359">
    <property type="entry name" value="GntG_guanitoxin"/>
    <property type="match status" value="1"/>
</dbReference>
<dbReference type="InterPro" id="IPR015421">
    <property type="entry name" value="PyrdxlP-dep_Trfase_major"/>
</dbReference>
<evidence type="ECO:0000313" key="8">
    <source>
        <dbReference type="EMBL" id="WWC66425.1"/>
    </source>
</evidence>
<feature type="compositionally biased region" description="Basic and acidic residues" evidence="6">
    <location>
        <begin position="397"/>
        <end position="406"/>
    </location>
</feature>
<keyword evidence="9" id="KW-1185">Reference proteome</keyword>
<feature type="region of interest" description="Disordered" evidence="6">
    <location>
        <begin position="397"/>
        <end position="416"/>
    </location>
</feature>
<evidence type="ECO:0000256" key="2">
    <source>
        <dbReference type="ARBA" id="ARBA00006966"/>
    </source>
</evidence>
<dbReference type="EMBL" id="CP144519">
    <property type="protein sequence ID" value="WWC66425.1"/>
    <property type="molecule type" value="Genomic_DNA"/>
</dbReference>
<comment type="cofactor">
    <cofactor evidence="1">
        <name>pyridoxal 5'-phosphate</name>
        <dbReference type="ChEBI" id="CHEBI:597326"/>
    </cofactor>
</comment>
<dbReference type="GO" id="GO:0006545">
    <property type="term" value="P:glycine biosynthetic process"/>
    <property type="evidence" value="ECO:0007669"/>
    <property type="project" value="TreeGrafter"/>
</dbReference>
<evidence type="ECO:0000256" key="5">
    <source>
        <dbReference type="PIRSR" id="PIRSR017617-1"/>
    </source>
</evidence>
<protein>
    <recommendedName>
        <fullName evidence="7">Aromatic amino acid beta-eliminating lyase/threonine aldolase domain-containing protein</fullName>
    </recommendedName>
</protein>
<gene>
    <name evidence="8" type="ORF">I206_100327</name>
</gene>
<dbReference type="Pfam" id="PF01212">
    <property type="entry name" value="Beta_elim_lyase"/>
    <property type="match status" value="1"/>
</dbReference>
<evidence type="ECO:0000259" key="7">
    <source>
        <dbReference type="Pfam" id="PF01212"/>
    </source>
</evidence>
<dbReference type="PIRSF" id="PIRSF017617">
    <property type="entry name" value="Thr_aldolase"/>
    <property type="match status" value="1"/>
</dbReference>
<feature type="modified residue" description="N6-(pyridoxal phosphate)lysine" evidence="5">
    <location>
        <position position="245"/>
    </location>
</feature>
<dbReference type="GO" id="GO:0006567">
    <property type="term" value="P:L-threonine catabolic process"/>
    <property type="evidence" value="ECO:0007669"/>
    <property type="project" value="TreeGrafter"/>
</dbReference>
<dbReference type="InterPro" id="IPR015424">
    <property type="entry name" value="PyrdxlP-dep_Trfase"/>
</dbReference>
<reference evidence="8" key="1">
    <citation type="submission" date="2013-07" db="EMBL/GenBank/DDBJ databases">
        <authorList>
            <consortium name="The Broad Institute Genome Sequencing Platform"/>
            <person name="Cuomo C."/>
            <person name="Litvintseva A."/>
            <person name="Chen Y."/>
            <person name="Heitman J."/>
            <person name="Sun S."/>
            <person name="Springer D."/>
            <person name="Dromer F."/>
            <person name="Young S.K."/>
            <person name="Zeng Q."/>
            <person name="Gargeya S."/>
            <person name="Fitzgerald M."/>
            <person name="Abouelleil A."/>
            <person name="Alvarado L."/>
            <person name="Berlin A.M."/>
            <person name="Chapman S.B."/>
            <person name="Dewar J."/>
            <person name="Goldberg J."/>
            <person name="Griggs A."/>
            <person name="Gujja S."/>
            <person name="Hansen M."/>
            <person name="Howarth C."/>
            <person name="Imamovic A."/>
            <person name="Larimer J."/>
            <person name="McCowan C."/>
            <person name="Murphy C."/>
            <person name="Pearson M."/>
            <person name="Priest M."/>
            <person name="Roberts A."/>
            <person name="Saif S."/>
            <person name="Shea T."/>
            <person name="Sykes S."/>
            <person name="Wortman J."/>
            <person name="Nusbaum C."/>
            <person name="Birren B."/>
        </authorList>
    </citation>
    <scope>NUCLEOTIDE SEQUENCE</scope>
    <source>
        <strain evidence="8">CBS 10737</strain>
    </source>
</reference>
<dbReference type="PANTHER" id="PTHR48097">
    <property type="entry name" value="L-THREONINE ALDOLASE-RELATED"/>
    <property type="match status" value="1"/>
</dbReference>
<dbReference type="GO" id="GO:0005829">
    <property type="term" value="C:cytosol"/>
    <property type="evidence" value="ECO:0007669"/>
    <property type="project" value="TreeGrafter"/>
</dbReference>
<dbReference type="InterPro" id="IPR001597">
    <property type="entry name" value="ArAA_b-elim_lyase/Thr_aldolase"/>
</dbReference>
<sequence>MTIPSTSIPYNPLTEVTADVGGKENVESLQRIARDFRSDTLTVPTDAQLLHSLKASRGDDVYGEDPSTAALERRVAKLTGKEAAMFAVSGTMTNQLAIRTHMKQPPHSIILDYRAHVQKMEAGGIAMFSQATTHQLFPSNGLYLTAEDIEPQLQLGNNIHIAPTKLICLENTLSGIIFPQDEIVKIGKLAKKHDIRLHLDGARIWNVAADEIEKRGLDSNNENDRQTVLTDLLAPFDSASLCLSKGLGAPIGSIIIGTKEFIERAKWFRKAFGGGIRQCGGLAASADYALTNHFPRLAYTHQLAKRLESGLKELGCDIAAPVDTNMVFFQPQKIGLSLDAVTARLAALPNPIIVGRERCVVHHQITPQAIEDFINCINEMKNEKEINGEIVNGKEEIGEKEKEKLDNYNQPKGKTTDAVLRKQAALGYQN</sequence>
<dbReference type="GO" id="GO:0008732">
    <property type="term" value="F:L-allo-threonine aldolase activity"/>
    <property type="evidence" value="ECO:0007669"/>
    <property type="project" value="TreeGrafter"/>
</dbReference>
<evidence type="ECO:0000313" key="9">
    <source>
        <dbReference type="Proteomes" id="UP000094020"/>
    </source>
</evidence>
<accession>A0AAJ8KZT5</accession>
<organism evidence="8 9">
    <name type="scientific">Kwoniella pini CBS 10737</name>
    <dbReference type="NCBI Taxonomy" id="1296096"/>
    <lineage>
        <taxon>Eukaryota</taxon>
        <taxon>Fungi</taxon>
        <taxon>Dikarya</taxon>
        <taxon>Basidiomycota</taxon>
        <taxon>Agaricomycotina</taxon>
        <taxon>Tremellomycetes</taxon>
        <taxon>Tremellales</taxon>
        <taxon>Cryptococcaceae</taxon>
        <taxon>Kwoniella</taxon>
    </lineage>
</organism>
<dbReference type="Gene3D" id="3.40.640.10">
    <property type="entry name" value="Type I PLP-dependent aspartate aminotransferase-like (Major domain)"/>
    <property type="match status" value="1"/>
</dbReference>
<comment type="similarity">
    <text evidence="2">Belongs to the threonine aldolase family.</text>
</comment>
<dbReference type="KEGG" id="kpin:30169367"/>
<dbReference type="FunFam" id="3.90.1150.10:FF:000089">
    <property type="entry name" value="Threonine aldolase, putative"/>
    <property type="match status" value="1"/>
</dbReference>
<dbReference type="PANTHER" id="PTHR48097:SF9">
    <property type="entry name" value="L-THREONINE ALDOLASE"/>
    <property type="match status" value="1"/>
</dbReference>
<dbReference type="FunFam" id="3.40.640.10:FF:000030">
    <property type="entry name" value="Low-specificity L-threonine aldolase"/>
    <property type="match status" value="1"/>
</dbReference>
<dbReference type="InterPro" id="IPR023603">
    <property type="entry name" value="Low_specificity_L-TA-like"/>
</dbReference>
<evidence type="ECO:0000256" key="1">
    <source>
        <dbReference type="ARBA" id="ARBA00001933"/>
    </source>
</evidence>
<dbReference type="InterPro" id="IPR015422">
    <property type="entry name" value="PyrdxlP-dep_Trfase_small"/>
</dbReference>
<dbReference type="GeneID" id="30169367"/>
<feature type="domain" description="Aromatic amino acid beta-eliminating lyase/threonine aldolase" evidence="7">
    <location>
        <begin position="35"/>
        <end position="330"/>
    </location>
</feature>
<name>A0AAJ8KZT5_9TREE</name>
<keyword evidence="4" id="KW-0456">Lyase</keyword>
<evidence type="ECO:0000256" key="6">
    <source>
        <dbReference type="SAM" id="MobiDB-lite"/>
    </source>
</evidence>